<dbReference type="PANTHER" id="PTHR47165">
    <property type="entry name" value="OS03G0429900 PROTEIN"/>
    <property type="match status" value="1"/>
</dbReference>
<dbReference type="AlphaFoldDB" id="M8BPE0"/>
<dbReference type="EnsemblPlants" id="EMT26880">
    <property type="protein sequence ID" value="EMT26880"/>
    <property type="gene ID" value="F775_03442"/>
</dbReference>
<proteinExistence type="predicted"/>
<accession>M8BPE0</accession>
<sequence>MEGGSWSWGLLCFFGFLCHLQVEGQVYYVQHVEDVVCRPYHTTCHRFEFRFTVWTNVARIDPVSDAFPLYAYRLRSIKDITATVTDKTYLADVVGLINGVLALTHIDVKGRRTAKRNLRIREGSEKALQIDADELIRRGHHEPIIVLAMGCTFKMQNSMLTLTGNCGSKICLNLANPDVSSFRNRFTLADYFCFMKLNLAIRYRITGMDHYIELIAERACRLGTSEIEQTIVAYLASATCYHGNARFTPRLNLYYVCSYCWYKLPIIVADGNATVEMVFFGDVDRDVVGRPADQVLESFLANSSVMPAKIMALVGRKYIVEVTVSKYSCRRDKDGLSFQVLKFFTEAGFMYHDFVVGVGSSSSAPMQQVPFSGGVHTSHAELPQGTCSLPVAMMNTVSSVHTSHAELPQDTSSLPNVRTSNTEFPQGTSSLPGDMLGTEMQNPNLTNVAQLMSMRREDMLQTQSHNVCTADVPDKTKVKETKNKRSRWSNAKSIASKNLFVDGSDTAGHRVDDK</sequence>
<dbReference type="Gene3D" id="2.40.50.140">
    <property type="entry name" value="Nucleic acid-binding proteins"/>
    <property type="match status" value="2"/>
</dbReference>
<feature type="signal peptide" evidence="2">
    <location>
        <begin position="1"/>
        <end position="24"/>
    </location>
</feature>
<name>M8BPE0_AEGTA</name>
<dbReference type="SUPFAM" id="SSF50249">
    <property type="entry name" value="Nucleic acid-binding proteins"/>
    <property type="match status" value="2"/>
</dbReference>
<keyword evidence="2" id="KW-0732">Signal</keyword>
<feature type="region of interest" description="Disordered" evidence="1">
    <location>
        <begin position="478"/>
        <end position="514"/>
    </location>
</feature>
<evidence type="ECO:0008006" key="4">
    <source>
        <dbReference type="Google" id="ProtNLM"/>
    </source>
</evidence>
<evidence type="ECO:0000256" key="2">
    <source>
        <dbReference type="SAM" id="SignalP"/>
    </source>
</evidence>
<evidence type="ECO:0000256" key="1">
    <source>
        <dbReference type="SAM" id="MobiDB-lite"/>
    </source>
</evidence>
<dbReference type="CDD" id="cd04481">
    <property type="entry name" value="RPA1_DBD_B_like"/>
    <property type="match status" value="1"/>
</dbReference>
<reference evidence="3" key="1">
    <citation type="submission" date="2015-06" db="UniProtKB">
        <authorList>
            <consortium name="EnsemblPlants"/>
        </authorList>
    </citation>
    <scope>IDENTIFICATION</scope>
</reference>
<protein>
    <recommendedName>
        <fullName evidence="4">Replication factor A C-terminal domain-containing protein</fullName>
    </recommendedName>
</protein>
<dbReference type="PANTHER" id="PTHR47165:SF4">
    <property type="entry name" value="OS03G0429900 PROTEIN"/>
    <property type="match status" value="1"/>
</dbReference>
<dbReference type="InterPro" id="IPR012340">
    <property type="entry name" value="NA-bd_OB-fold"/>
</dbReference>
<feature type="chain" id="PRO_5014583549" description="Replication factor A C-terminal domain-containing protein" evidence="2">
    <location>
        <begin position="25"/>
        <end position="514"/>
    </location>
</feature>
<feature type="region of interest" description="Disordered" evidence="1">
    <location>
        <begin position="403"/>
        <end position="428"/>
    </location>
</feature>
<feature type="compositionally biased region" description="Polar residues" evidence="1">
    <location>
        <begin position="409"/>
        <end position="428"/>
    </location>
</feature>
<organism evidence="3">
    <name type="scientific">Aegilops tauschii</name>
    <name type="common">Tausch's goatgrass</name>
    <name type="synonym">Aegilops squarrosa</name>
    <dbReference type="NCBI Taxonomy" id="37682"/>
    <lineage>
        <taxon>Eukaryota</taxon>
        <taxon>Viridiplantae</taxon>
        <taxon>Streptophyta</taxon>
        <taxon>Embryophyta</taxon>
        <taxon>Tracheophyta</taxon>
        <taxon>Spermatophyta</taxon>
        <taxon>Magnoliopsida</taxon>
        <taxon>Liliopsida</taxon>
        <taxon>Poales</taxon>
        <taxon>Poaceae</taxon>
        <taxon>BOP clade</taxon>
        <taxon>Pooideae</taxon>
        <taxon>Triticodae</taxon>
        <taxon>Triticeae</taxon>
        <taxon>Triticinae</taxon>
        <taxon>Aegilops</taxon>
    </lineage>
</organism>
<evidence type="ECO:0000313" key="3">
    <source>
        <dbReference type="EnsemblPlants" id="EMT26880"/>
    </source>
</evidence>